<dbReference type="EMBL" id="JAGGKI010000004">
    <property type="protein sequence ID" value="MBP1892994.1"/>
    <property type="molecule type" value="Genomic_DNA"/>
</dbReference>
<dbReference type="Proteomes" id="UP000706926">
    <property type="component" value="Unassembled WGS sequence"/>
</dbReference>
<evidence type="ECO:0000313" key="1">
    <source>
        <dbReference type="EMBL" id="MBP1892994.1"/>
    </source>
</evidence>
<organism evidence="1 2">
    <name type="scientific">Paenibacillus lactis</name>
    <dbReference type="NCBI Taxonomy" id="228574"/>
    <lineage>
        <taxon>Bacteria</taxon>
        <taxon>Bacillati</taxon>
        <taxon>Bacillota</taxon>
        <taxon>Bacilli</taxon>
        <taxon>Bacillales</taxon>
        <taxon>Paenibacillaceae</taxon>
        <taxon>Paenibacillus</taxon>
    </lineage>
</organism>
<name>A0ABS4F9R0_9BACL</name>
<sequence>MYEYMAKMKNPDNWSAITNIIQPIVEGDILNDDVVRKNVRSLDKLKELGEHGVYTVLVERLKNSPLYEKYLK</sequence>
<protein>
    <submittedName>
        <fullName evidence="1">Uncharacterized protein</fullName>
    </submittedName>
</protein>
<dbReference type="RefSeq" id="WP_210094647.1">
    <property type="nucleotide sequence ID" value="NZ_DMBX01000007.1"/>
</dbReference>
<comment type="caution">
    <text evidence="1">The sequence shown here is derived from an EMBL/GenBank/DDBJ whole genome shotgun (WGS) entry which is preliminary data.</text>
</comment>
<gene>
    <name evidence="1" type="ORF">J2Z18_002096</name>
</gene>
<keyword evidence="2" id="KW-1185">Reference proteome</keyword>
<accession>A0ABS4F9R0</accession>
<proteinExistence type="predicted"/>
<dbReference type="GeneID" id="95404111"/>
<evidence type="ECO:0000313" key="2">
    <source>
        <dbReference type="Proteomes" id="UP000706926"/>
    </source>
</evidence>
<reference evidence="1 2" key="1">
    <citation type="submission" date="2021-03" db="EMBL/GenBank/DDBJ databases">
        <title>Genomic Encyclopedia of Type Strains, Phase IV (KMG-IV): sequencing the most valuable type-strain genomes for metagenomic binning, comparative biology and taxonomic classification.</title>
        <authorList>
            <person name="Goeker M."/>
        </authorList>
    </citation>
    <scope>NUCLEOTIDE SEQUENCE [LARGE SCALE GENOMIC DNA]</scope>
    <source>
        <strain evidence="1 2">DSM 15596</strain>
    </source>
</reference>